<proteinExistence type="inferred from homology"/>
<dbReference type="InterPro" id="IPR033138">
    <property type="entry name" value="Cu_oxidase_CS"/>
</dbReference>
<evidence type="ECO:0000256" key="16">
    <source>
        <dbReference type="ARBA" id="ARBA00023008"/>
    </source>
</evidence>
<dbReference type="SUPFAM" id="SSF49503">
    <property type="entry name" value="Cupredoxins"/>
    <property type="match status" value="3"/>
</dbReference>
<dbReference type="PROSITE" id="PS00080">
    <property type="entry name" value="MULTICOPPER_OXIDASE2"/>
    <property type="match status" value="1"/>
</dbReference>
<dbReference type="InterPro" id="IPR011707">
    <property type="entry name" value="Cu-oxidase-like_N"/>
</dbReference>
<dbReference type="Pfam" id="PF07731">
    <property type="entry name" value="Cu-oxidase_2"/>
    <property type="match status" value="1"/>
</dbReference>
<evidence type="ECO:0000256" key="2">
    <source>
        <dbReference type="ARBA" id="ARBA00001973"/>
    </source>
</evidence>
<dbReference type="PANTHER" id="PTHR11709:SF394">
    <property type="entry name" value="FI03373P-RELATED"/>
    <property type="match status" value="1"/>
</dbReference>
<keyword evidence="16" id="KW-0186">Copper</keyword>
<dbReference type="Pfam" id="PF07732">
    <property type="entry name" value="Cu-oxidase_3"/>
    <property type="match status" value="1"/>
</dbReference>
<dbReference type="InterPro" id="IPR011706">
    <property type="entry name" value="Cu-oxidase_C"/>
</dbReference>
<keyword evidence="21" id="KW-0732">Signal</keyword>
<evidence type="ECO:0000256" key="20">
    <source>
        <dbReference type="SAM" id="MobiDB-lite"/>
    </source>
</evidence>
<feature type="domain" description="Plastocyanin-like" evidence="24">
    <location>
        <begin position="36"/>
        <end position="149"/>
    </location>
</feature>
<comment type="cofactor">
    <cofactor evidence="3">
        <name>FAD</name>
        <dbReference type="ChEBI" id="CHEBI:57692"/>
    </cofactor>
</comment>
<evidence type="ECO:0000256" key="3">
    <source>
        <dbReference type="ARBA" id="ARBA00001974"/>
    </source>
</evidence>
<gene>
    <name evidence="25" type="ORF">MNR06_16360</name>
</gene>
<dbReference type="Gene3D" id="2.60.40.420">
    <property type="entry name" value="Cupredoxins - blue copper proteins"/>
    <property type="match status" value="3"/>
</dbReference>
<evidence type="ECO:0000256" key="18">
    <source>
        <dbReference type="ARBA" id="ARBA00032356"/>
    </source>
</evidence>
<evidence type="ECO:0000256" key="15">
    <source>
        <dbReference type="ARBA" id="ARBA00023002"/>
    </source>
</evidence>
<keyword evidence="12" id="KW-0677">Repeat</keyword>
<dbReference type="InterPro" id="IPR002355">
    <property type="entry name" value="Cu_oxidase_Cu_BS"/>
</dbReference>
<feature type="domain" description="Plastocyanin-like" evidence="22">
    <location>
        <begin position="223"/>
        <end position="320"/>
    </location>
</feature>
<feature type="domain" description="Plastocyanin-like" evidence="23">
    <location>
        <begin position="432"/>
        <end position="542"/>
    </location>
</feature>
<keyword evidence="11" id="KW-0479">Metal-binding</keyword>
<evidence type="ECO:0000256" key="8">
    <source>
        <dbReference type="ARBA" id="ARBA00011882"/>
    </source>
</evidence>
<evidence type="ECO:0000259" key="23">
    <source>
        <dbReference type="Pfam" id="PF07731"/>
    </source>
</evidence>
<comment type="cofactor">
    <cofactor evidence="2">
        <name>Cu(2+)</name>
        <dbReference type="ChEBI" id="CHEBI:29036"/>
    </cofactor>
</comment>
<dbReference type="EC" id="1.7.2.1" evidence="8"/>
<dbReference type="InterPro" id="IPR008972">
    <property type="entry name" value="Cupredoxin"/>
</dbReference>
<dbReference type="EMBL" id="CP093442">
    <property type="protein sequence ID" value="UOF01269.1"/>
    <property type="molecule type" value="Genomic_DNA"/>
</dbReference>
<evidence type="ECO:0000313" key="25">
    <source>
        <dbReference type="EMBL" id="UOF01269.1"/>
    </source>
</evidence>
<dbReference type="InterPro" id="IPR001117">
    <property type="entry name" value="Cu-oxidase_2nd"/>
</dbReference>
<evidence type="ECO:0000256" key="19">
    <source>
        <dbReference type="ARBA" id="ARBA00049340"/>
    </source>
</evidence>
<dbReference type="CDD" id="cd13874">
    <property type="entry name" value="CuRO_2_CopA"/>
    <property type="match status" value="1"/>
</dbReference>
<evidence type="ECO:0000256" key="7">
    <source>
        <dbReference type="ARBA" id="ARBA00011233"/>
    </source>
</evidence>
<feature type="compositionally biased region" description="Basic and acidic residues" evidence="20">
    <location>
        <begin position="345"/>
        <end position="373"/>
    </location>
</feature>
<evidence type="ECO:0000313" key="26">
    <source>
        <dbReference type="Proteomes" id="UP000830116"/>
    </source>
</evidence>
<comment type="pathway">
    <text evidence="5">Nitrogen metabolism; nitrate reduction (denitrification); dinitrogen from nitrate: step 2/4.</text>
</comment>
<evidence type="ECO:0000256" key="12">
    <source>
        <dbReference type="ARBA" id="ARBA00022737"/>
    </source>
</evidence>
<protein>
    <recommendedName>
        <fullName evidence="9">Copper-containing nitrite reductase</fullName>
        <ecNumber evidence="8">1.7.2.1</ecNumber>
    </recommendedName>
    <alternativeName>
        <fullName evidence="18">Cu-NIR</fullName>
    </alternativeName>
</protein>
<evidence type="ECO:0000256" key="13">
    <source>
        <dbReference type="ARBA" id="ARBA00022764"/>
    </source>
</evidence>
<keyword evidence="26" id="KW-1185">Reference proteome</keyword>
<dbReference type="PRINTS" id="PR00695">
    <property type="entry name" value="CUNO2RDTASE"/>
</dbReference>
<keyword evidence="10" id="KW-0285">Flavoprotein</keyword>
<organism evidence="25 26">
    <name type="scientific">Bdellovibrio reynosensis</name>
    <dbReference type="NCBI Taxonomy" id="2835041"/>
    <lineage>
        <taxon>Bacteria</taxon>
        <taxon>Pseudomonadati</taxon>
        <taxon>Bdellovibrionota</taxon>
        <taxon>Bdellovibrionia</taxon>
        <taxon>Bdellovibrionales</taxon>
        <taxon>Pseudobdellovibrionaceae</taxon>
        <taxon>Bdellovibrio</taxon>
    </lineage>
</organism>
<keyword evidence="17" id="KW-0534">Nitrate assimilation</keyword>
<evidence type="ECO:0000256" key="10">
    <source>
        <dbReference type="ARBA" id="ARBA00022630"/>
    </source>
</evidence>
<evidence type="ECO:0000256" key="1">
    <source>
        <dbReference type="ARBA" id="ARBA00001960"/>
    </source>
</evidence>
<feature type="region of interest" description="Disordered" evidence="20">
    <location>
        <begin position="339"/>
        <end position="402"/>
    </location>
</feature>
<keyword evidence="15" id="KW-0560">Oxidoreductase</keyword>
<feature type="signal peptide" evidence="21">
    <location>
        <begin position="1"/>
        <end position="26"/>
    </location>
</feature>
<comment type="subcellular location">
    <subcellularLocation>
        <location evidence="4">Periplasm</location>
    </subcellularLocation>
</comment>
<dbReference type="PROSITE" id="PS00079">
    <property type="entry name" value="MULTICOPPER_OXIDASE1"/>
    <property type="match status" value="1"/>
</dbReference>
<comment type="subunit">
    <text evidence="7">Homotrimer.</text>
</comment>
<evidence type="ECO:0000256" key="14">
    <source>
        <dbReference type="ARBA" id="ARBA00022827"/>
    </source>
</evidence>
<dbReference type="Pfam" id="PF00394">
    <property type="entry name" value="Cu-oxidase"/>
    <property type="match status" value="1"/>
</dbReference>
<dbReference type="Proteomes" id="UP000830116">
    <property type="component" value="Chromosome"/>
</dbReference>
<accession>A0ABY4C962</accession>
<evidence type="ECO:0000259" key="22">
    <source>
        <dbReference type="Pfam" id="PF00394"/>
    </source>
</evidence>
<dbReference type="PANTHER" id="PTHR11709">
    <property type="entry name" value="MULTI-COPPER OXIDASE"/>
    <property type="match status" value="1"/>
</dbReference>
<feature type="chain" id="PRO_5045896536" description="Copper-containing nitrite reductase" evidence="21">
    <location>
        <begin position="27"/>
        <end position="722"/>
    </location>
</feature>
<dbReference type="RefSeq" id="WP_243537663.1">
    <property type="nucleotide sequence ID" value="NZ_CP093442.1"/>
</dbReference>
<dbReference type="CDD" id="cd13896">
    <property type="entry name" value="CuRO_3_CopA"/>
    <property type="match status" value="1"/>
</dbReference>
<sequence>MESKNLKLFSLIAAFTAFLLLSTVHAKTVRYELVIENKKVNITGKEVDFSLTVNGGIPAPTLEFTEGDDAEITVHNKLSDEEVSLHWHGILLPPEEDGVAYVNTPPIFPGKSHTFKFRLRQSGTYWYHSHTMVQEQKGVYGGLIIHPKKPTVKADKEAVLVLSDWSDEDADQIIKNLRKDGDYYLYKKNSIRSIVGAAKAGELKTYFKNEWDRMGGMDLSDVGYDAFLINGKKNLQLIEAHPGETIRLRIINAAASSYFYVSLAGLPMKVISADGLDIAPIHTNEILMGMAETYDVLFTVPEHKNYELRATVQDVTGYASAWIGMGEKVHAKDKPLPDLYAPMDHSAHSGHGEHGKVDHPAHGEHANHNDHSNHGTHQNHQTAKTEEYHAHHGHAAHAAAPKVQSADVETLTVDEFKSPAPTTLPKGKVVDLKLVLGGDMERYVWHINGKAIHEDRNIIINENDVVRFTFVNDTMMHHPMHLHGHFFRVLNKHGEYSPLKHTVDVPPMGTRTIEFYANEPGQWMLHCHNLYHMKTGMARVVKYMTYKPSPKMAVWDKQDPHLHDHWYQAGSLQAATNIVEAKYRLTQTWNELTFKAEARKDEEWDGSGDLFYHRWFNNYLNLIVGASAVHHDYRAELGVGYLLPMLLESKLLVDSKGKLRIDLEKRFQWTSTLFTEAEYIWRQDEELGNEYSVNLMYGKNWHWAAGLRYTGESIGVGFQYQF</sequence>
<evidence type="ECO:0000256" key="5">
    <source>
        <dbReference type="ARBA" id="ARBA00005127"/>
    </source>
</evidence>
<comment type="catalytic activity">
    <reaction evidence="19">
        <text>nitric oxide + Fe(III)-[cytochrome c] + H2O = Fe(II)-[cytochrome c] + nitrite + 2 H(+)</text>
        <dbReference type="Rhea" id="RHEA:15233"/>
        <dbReference type="Rhea" id="RHEA-COMP:10350"/>
        <dbReference type="Rhea" id="RHEA-COMP:14399"/>
        <dbReference type="ChEBI" id="CHEBI:15377"/>
        <dbReference type="ChEBI" id="CHEBI:15378"/>
        <dbReference type="ChEBI" id="CHEBI:16301"/>
        <dbReference type="ChEBI" id="CHEBI:16480"/>
        <dbReference type="ChEBI" id="CHEBI:29033"/>
        <dbReference type="ChEBI" id="CHEBI:29034"/>
        <dbReference type="EC" id="1.7.2.1"/>
    </reaction>
</comment>
<evidence type="ECO:0000256" key="17">
    <source>
        <dbReference type="ARBA" id="ARBA00023063"/>
    </source>
</evidence>
<comment type="cofactor">
    <cofactor evidence="1">
        <name>Cu(+)</name>
        <dbReference type="ChEBI" id="CHEBI:49552"/>
    </cofactor>
</comment>
<keyword evidence="14" id="KW-0274">FAD</keyword>
<reference evidence="25" key="1">
    <citation type="submission" date="2022-03" db="EMBL/GenBank/DDBJ databases">
        <title>Genome Identification and Characterization of new species Bdellovibrio reynosense LBG001 sp. nov. from a Mexico soil sample.</title>
        <authorList>
            <person name="Camilli A."/>
            <person name="Ajao Y."/>
            <person name="Guo X."/>
        </authorList>
    </citation>
    <scope>NUCLEOTIDE SEQUENCE</scope>
    <source>
        <strain evidence="25">LBG001</strain>
    </source>
</reference>
<dbReference type="InterPro" id="IPR034282">
    <property type="entry name" value="CuRO_2_CopA"/>
</dbReference>
<keyword evidence="13" id="KW-0574">Periplasm</keyword>
<evidence type="ECO:0000256" key="4">
    <source>
        <dbReference type="ARBA" id="ARBA00004418"/>
    </source>
</evidence>
<evidence type="ECO:0000259" key="24">
    <source>
        <dbReference type="Pfam" id="PF07732"/>
    </source>
</evidence>
<dbReference type="InterPro" id="IPR034279">
    <property type="entry name" value="CuRO_3_CopA"/>
</dbReference>
<dbReference type="InterPro" id="IPR045087">
    <property type="entry name" value="Cu-oxidase_fam"/>
</dbReference>
<evidence type="ECO:0000256" key="21">
    <source>
        <dbReference type="SAM" id="SignalP"/>
    </source>
</evidence>
<name>A0ABY4C962_9BACT</name>
<dbReference type="InterPro" id="IPR001287">
    <property type="entry name" value="NO2-reductase_Cu"/>
</dbReference>
<comment type="similarity">
    <text evidence="6">Belongs to the multicopper oxidase family.</text>
</comment>
<evidence type="ECO:0000256" key="9">
    <source>
        <dbReference type="ARBA" id="ARBA00017290"/>
    </source>
</evidence>
<evidence type="ECO:0000256" key="6">
    <source>
        <dbReference type="ARBA" id="ARBA00010609"/>
    </source>
</evidence>
<evidence type="ECO:0000256" key="11">
    <source>
        <dbReference type="ARBA" id="ARBA00022723"/>
    </source>
</evidence>